<proteinExistence type="predicted"/>
<keyword evidence="2" id="KW-1185">Reference proteome</keyword>
<name>A0ACC2VCM8_9TREE</name>
<organism evidence="1 2">
    <name type="scientific">Naganishia cerealis</name>
    <dbReference type="NCBI Taxonomy" id="610337"/>
    <lineage>
        <taxon>Eukaryota</taxon>
        <taxon>Fungi</taxon>
        <taxon>Dikarya</taxon>
        <taxon>Basidiomycota</taxon>
        <taxon>Agaricomycotina</taxon>
        <taxon>Tremellomycetes</taxon>
        <taxon>Filobasidiales</taxon>
        <taxon>Filobasidiaceae</taxon>
        <taxon>Naganishia</taxon>
    </lineage>
</organism>
<dbReference type="Proteomes" id="UP001241377">
    <property type="component" value="Unassembled WGS sequence"/>
</dbReference>
<gene>
    <name evidence="1" type="ORF">QFC19_007018</name>
</gene>
<evidence type="ECO:0000313" key="2">
    <source>
        <dbReference type="Proteomes" id="UP001241377"/>
    </source>
</evidence>
<reference evidence="1" key="1">
    <citation type="submission" date="2023-04" db="EMBL/GenBank/DDBJ databases">
        <title>Draft Genome sequencing of Naganishia species isolated from polar environments using Oxford Nanopore Technology.</title>
        <authorList>
            <person name="Leo P."/>
            <person name="Venkateswaran K."/>
        </authorList>
    </citation>
    <scope>NUCLEOTIDE SEQUENCE</scope>
    <source>
        <strain evidence="1">MNA-CCFEE 5261</strain>
    </source>
</reference>
<dbReference type="EMBL" id="JASBWR010000090">
    <property type="protein sequence ID" value="KAJ9096919.1"/>
    <property type="molecule type" value="Genomic_DNA"/>
</dbReference>
<accession>A0ACC2VCM8</accession>
<comment type="caution">
    <text evidence="1">The sequence shown here is derived from an EMBL/GenBank/DDBJ whole genome shotgun (WGS) entry which is preliminary data.</text>
</comment>
<protein>
    <submittedName>
        <fullName evidence="1">Uncharacterized protein</fullName>
    </submittedName>
</protein>
<sequence>MLYIVHLPKVFKVHKLPLVPANGKISEELAQNLGSICIEHTLTKYILQTRPQKNDKEIQNYTKELYKSVCENLDTNSLSFSRTIGYFCYEDEAECEKYLISLLGEDARTKALSRLFGTYLNLIVSSDIEIDYNLIWNTSIPNVDFELPKLEKFNAFNLSYLFSTSVLKKYLGRLVHGDKQLILNKHEQLYSFGKLAFTYYTTLSVLRRHSDTSELYRAIDTIVDSAMTFIKLSGIRNVVASPESLTILRRENLPSTDFFFRFLGLLEIENSQLVRSWIQNLVDSSLHGLQDQLFKKKYSSVNNVQLSLKKPDVSNSNSLQIHHLGLLGKSFLDYIASKLALSSDVVHIYENTDRIHSQVENIFRKSFGVSSDHLPLIGKFTSTISPENFSSILKEVSSDTSVFNLKHLLSTRATPSITMNESQFDHKDTFTFPKLNDRSRISRLLMVNDSIIQRKKHNHGTNSWKYDGILKIHLVAWKLHGQALFEYHLRKSLYEHLHRDHLENLEDLFKILTSTSFAKVALDSADVFNGIIQDNSYIEYLIQSSDKGLAMSQFGQYVSALDLQDNEIIPRWTDNISRLFAQLFDTLRVEDINPFIRELDRQVHSHRFSLTEARNKKRFEELELHFGKGQPVQEPVHEPAQLRQLHAYQKYVVDLFLLNERLPSFIEKRHDMLRFLEDSVSAPNFNYAMLQSIGNMSAFRQVLEQAWGGSYRPFDAKIPHLNYEVSELKSGPGLYCWNQELCLPRAESTLLHKLLLVNYFLSREFFKSMGIRSKNVHTYPDICTKFGTMGGDYYNYLVVKHVEHYFQGESADSIIALLQDRQFMAIICSFSELLYHPIELDHYTSSMEQHVTNNYYNLRYSSQSFRQYIGLISHQNPSLVDSWVEKIVTSLYNHEGDVDTKIRHLTHFIEQRFEMIASD</sequence>
<evidence type="ECO:0000313" key="1">
    <source>
        <dbReference type="EMBL" id="KAJ9096919.1"/>
    </source>
</evidence>